<keyword evidence="5" id="KW-1185">Reference proteome</keyword>
<dbReference type="InterPro" id="IPR011047">
    <property type="entry name" value="Quinoprotein_ADH-like_sf"/>
</dbReference>
<feature type="region of interest" description="Disordered" evidence="1">
    <location>
        <begin position="69"/>
        <end position="92"/>
    </location>
</feature>
<dbReference type="AlphaFoldDB" id="A0A8J3J1Z9"/>
<feature type="domain" description="Pyrrolo-quinoline quinone repeat" evidence="3">
    <location>
        <begin position="230"/>
        <end position="442"/>
    </location>
</feature>
<accession>A0A8J3J1Z9</accession>
<dbReference type="PANTHER" id="PTHR34512:SF30">
    <property type="entry name" value="OUTER MEMBRANE PROTEIN ASSEMBLY FACTOR BAMB"/>
    <property type="match status" value="1"/>
</dbReference>
<feature type="transmembrane region" description="Helical" evidence="2">
    <location>
        <begin position="106"/>
        <end position="126"/>
    </location>
</feature>
<organism evidence="4 5">
    <name type="scientific">Reticulibacter mediterranei</name>
    <dbReference type="NCBI Taxonomy" id="2778369"/>
    <lineage>
        <taxon>Bacteria</taxon>
        <taxon>Bacillati</taxon>
        <taxon>Chloroflexota</taxon>
        <taxon>Ktedonobacteria</taxon>
        <taxon>Ktedonobacterales</taxon>
        <taxon>Reticulibacteraceae</taxon>
        <taxon>Reticulibacter</taxon>
    </lineage>
</organism>
<name>A0A8J3J1Z9_9CHLR</name>
<protein>
    <recommendedName>
        <fullName evidence="3">Pyrrolo-quinoline quinone repeat domain-containing protein</fullName>
    </recommendedName>
</protein>
<sequence length="561" mass="61927">MRDNEQLFKPETVDEQIEQYASAEASDQDAAFDVQLMQTLQHIYRSDVSAEDRASLARARERITSKKAVVPPSSTPEETNVFPFHNPKSAVGQQTHQRKPSAFSRALSLMAAVLILGLILGSWAVVTHLAKQQEQKQPVATNGGLDGTQQNLYIGRNHMVYKLDGRTGKMIWQAPLDPKAQELTGGMHVHVFGGVVYVIMSRDIYALNARTGQERWHTRRNDGYSYAYDAVSDGRIYLYGFGANEPGTFSAVSTQNGAELWHNKTFHTGRGQWFFVVHGTLYVLSDQENFYAFDAATGVEHWHFTSPHRPSFSQEPVVEHGIVYFSMGIGNRLVALNEQTGRLVWQQQIPADYVFSSFQLVNGIVYASSSQQVEKDQKQYEQSQKISAFDAKTGAIVWASPPGYTMLDGNSIAAGLLIAQGKHSGVLTLNAFRVKDGTLAWQMNDPCSPNKCFGGTVYMVNGTGYLFELESAKTDIPVKIKSFDWQSGKLLAEKPTILTSTSIGMSNGIVYQQASTVSGSGKNQKFTDSVYAIRLSDGSVLWQYSPKDAGNGMNAPDILAP</sequence>
<dbReference type="InterPro" id="IPR018391">
    <property type="entry name" value="PQQ_b-propeller_rpt"/>
</dbReference>
<dbReference type="RefSeq" id="WP_220209954.1">
    <property type="nucleotide sequence ID" value="NZ_BNJK01000002.1"/>
</dbReference>
<evidence type="ECO:0000313" key="4">
    <source>
        <dbReference type="EMBL" id="GHO99306.1"/>
    </source>
</evidence>
<dbReference type="EMBL" id="BNJK01000002">
    <property type="protein sequence ID" value="GHO99306.1"/>
    <property type="molecule type" value="Genomic_DNA"/>
</dbReference>
<evidence type="ECO:0000313" key="5">
    <source>
        <dbReference type="Proteomes" id="UP000597444"/>
    </source>
</evidence>
<dbReference type="Pfam" id="PF13360">
    <property type="entry name" value="PQQ_2"/>
    <property type="match status" value="1"/>
</dbReference>
<evidence type="ECO:0000256" key="1">
    <source>
        <dbReference type="SAM" id="MobiDB-lite"/>
    </source>
</evidence>
<dbReference type="Gene3D" id="2.130.10.10">
    <property type="entry name" value="YVTN repeat-like/Quinoprotein amine dehydrogenase"/>
    <property type="match status" value="2"/>
</dbReference>
<keyword evidence="2" id="KW-1133">Transmembrane helix</keyword>
<dbReference type="Proteomes" id="UP000597444">
    <property type="component" value="Unassembled WGS sequence"/>
</dbReference>
<dbReference type="SUPFAM" id="SSF50998">
    <property type="entry name" value="Quinoprotein alcohol dehydrogenase-like"/>
    <property type="match status" value="2"/>
</dbReference>
<gene>
    <name evidence="4" type="ORF">KSF_093540</name>
</gene>
<comment type="caution">
    <text evidence="4">The sequence shown here is derived from an EMBL/GenBank/DDBJ whole genome shotgun (WGS) entry which is preliminary data.</text>
</comment>
<evidence type="ECO:0000256" key="2">
    <source>
        <dbReference type="SAM" id="Phobius"/>
    </source>
</evidence>
<keyword evidence="2" id="KW-0812">Transmembrane</keyword>
<proteinExistence type="predicted"/>
<dbReference type="InterPro" id="IPR015943">
    <property type="entry name" value="WD40/YVTN_repeat-like_dom_sf"/>
</dbReference>
<reference evidence="4" key="1">
    <citation type="submission" date="2020-10" db="EMBL/GenBank/DDBJ databases">
        <title>Taxonomic study of unclassified bacteria belonging to the class Ktedonobacteria.</title>
        <authorList>
            <person name="Yabe S."/>
            <person name="Wang C.M."/>
            <person name="Zheng Y."/>
            <person name="Sakai Y."/>
            <person name="Cavaletti L."/>
            <person name="Monciardini P."/>
            <person name="Donadio S."/>
        </authorList>
    </citation>
    <scope>NUCLEOTIDE SEQUENCE</scope>
    <source>
        <strain evidence="4">ID150040</strain>
    </source>
</reference>
<keyword evidence="2" id="KW-0472">Membrane</keyword>
<dbReference type="PANTHER" id="PTHR34512">
    <property type="entry name" value="CELL SURFACE PROTEIN"/>
    <property type="match status" value="1"/>
</dbReference>
<dbReference type="InterPro" id="IPR002372">
    <property type="entry name" value="PQQ_rpt_dom"/>
</dbReference>
<evidence type="ECO:0000259" key="3">
    <source>
        <dbReference type="Pfam" id="PF13360"/>
    </source>
</evidence>
<dbReference type="SMART" id="SM00564">
    <property type="entry name" value="PQQ"/>
    <property type="match status" value="6"/>
</dbReference>